<feature type="compositionally biased region" description="Pro residues" evidence="6">
    <location>
        <begin position="1320"/>
        <end position="1336"/>
    </location>
</feature>
<reference evidence="10" key="2">
    <citation type="journal article" date="2007" name="PLoS Biol.">
        <title>Survey sequencing and comparative analysis of the elephant shark (Callorhinchus milii) genome.</title>
        <authorList>
            <person name="Venkatesh B."/>
            <person name="Kirkness E.F."/>
            <person name="Loh Y.H."/>
            <person name="Halpern A.L."/>
            <person name="Lee A.P."/>
            <person name="Johnson J."/>
            <person name="Dandona N."/>
            <person name="Viswanathan L.D."/>
            <person name="Tay A."/>
            <person name="Venter J.C."/>
            <person name="Strausberg R.L."/>
            <person name="Brenner S."/>
        </authorList>
    </citation>
    <scope>NUCLEOTIDE SEQUENCE [LARGE SCALE GENOMIC DNA]</scope>
</reference>
<dbReference type="InterPro" id="IPR011011">
    <property type="entry name" value="Znf_FYVE_PHD"/>
</dbReference>
<feature type="region of interest" description="Disordered" evidence="6">
    <location>
        <begin position="507"/>
        <end position="561"/>
    </location>
</feature>
<dbReference type="InterPro" id="IPR001965">
    <property type="entry name" value="Znf_PHD"/>
</dbReference>
<feature type="region of interest" description="Disordered" evidence="6">
    <location>
        <begin position="22"/>
        <end position="99"/>
    </location>
</feature>
<feature type="region of interest" description="Disordered" evidence="6">
    <location>
        <begin position="1436"/>
        <end position="1459"/>
    </location>
</feature>
<feature type="compositionally biased region" description="Polar residues" evidence="6">
    <location>
        <begin position="647"/>
        <end position="661"/>
    </location>
</feature>
<dbReference type="Proteomes" id="UP000314986">
    <property type="component" value="Unassembled WGS sequence"/>
</dbReference>
<dbReference type="GO" id="GO:0005634">
    <property type="term" value="C:nucleus"/>
    <property type="evidence" value="ECO:0007669"/>
    <property type="project" value="TreeGrafter"/>
</dbReference>
<feature type="compositionally biased region" description="Polar residues" evidence="6">
    <location>
        <begin position="255"/>
        <end position="269"/>
    </location>
</feature>
<reference evidence="9" key="4">
    <citation type="submission" date="2025-08" db="UniProtKB">
        <authorList>
            <consortium name="Ensembl"/>
        </authorList>
    </citation>
    <scope>IDENTIFICATION</scope>
</reference>
<feature type="region of interest" description="Disordered" evidence="6">
    <location>
        <begin position="1533"/>
        <end position="1560"/>
    </location>
</feature>
<feature type="region of interest" description="Disordered" evidence="6">
    <location>
        <begin position="1686"/>
        <end position="1969"/>
    </location>
</feature>
<dbReference type="Pfam" id="PF00628">
    <property type="entry name" value="PHD"/>
    <property type="match status" value="1"/>
</dbReference>
<keyword evidence="10" id="KW-1185">Reference proteome</keyword>
<gene>
    <name evidence="9" type="primary">LOC103190451</name>
</gene>
<dbReference type="CDD" id="cd15639">
    <property type="entry name" value="PHD_DIDO1_like"/>
    <property type="match status" value="1"/>
</dbReference>
<evidence type="ECO:0000256" key="6">
    <source>
        <dbReference type="SAM" id="MobiDB-lite"/>
    </source>
</evidence>
<dbReference type="PROSITE" id="PS51321">
    <property type="entry name" value="TFIIS_CENTRAL"/>
    <property type="match status" value="1"/>
</dbReference>
<evidence type="ECO:0000256" key="4">
    <source>
        <dbReference type="PROSITE-ProRule" id="PRU00146"/>
    </source>
</evidence>
<dbReference type="OMA" id="HPNQFDG"/>
<feature type="compositionally biased region" description="Low complexity" evidence="6">
    <location>
        <begin position="56"/>
        <end position="71"/>
    </location>
</feature>
<feature type="compositionally biased region" description="Pro residues" evidence="6">
    <location>
        <begin position="1731"/>
        <end position="1742"/>
    </location>
</feature>
<keyword evidence="3" id="KW-0862">Zinc</keyword>
<dbReference type="InterPro" id="IPR019787">
    <property type="entry name" value="Znf_PHD-finger"/>
</dbReference>
<evidence type="ECO:0000256" key="3">
    <source>
        <dbReference type="ARBA" id="ARBA00022833"/>
    </source>
</evidence>
<reference evidence="10" key="1">
    <citation type="journal article" date="2006" name="Science">
        <title>Ancient noncoding elements conserved in the human genome.</title>
        <authorList>
            <person name="Venkatesh B."/>
            <person name="Kirkness E.F."/>
            <person name="Loh Y.H."/>
            <person name="Halpern A.L."/>
            <person name="Lee A.P."/>
            <person name="Johnson J."/>
            <person name="Dandona N."/>
            <person name="Viswanathan L.D."/>
            <person name="Tay A."/>
            <person name="Venter J.C."/>
            <person name="Strausberg R.L."/>
            <person name="Brenner S."/>
        </authorList>
    </citation>
    <scope>NUCLEOTIDE SEQUENCE [LARGE SCALE GENOMIC DNA]</scope>
</reference>
<dbReference type="GO" id="GO:0006351">
    <property type="term" value="P:DNA-templated transcription"/>
    <property type="evidence" value="ECO:0007669"/>
    <property type="project" value="InterPro"/>
</dbReference>
<reference evidence="10" key="3">
    <citation type="journal article" date="2014" name="Nature">
        <title>Elephant shark genome provides unique insights into gnathostome evolution.</title>
        <authorList>
            <consortium name="International Elephant Shark Genome Sequencing Consortium"/>
            <person name="Venkatesh B."/>
            <person name="Lee A.P."/>
            <person name="Ravi V."/>
            <person name="Maurya A.K."/>
            <person name="Lian M.M."/>
            <person name="Swann J.B."/>
            <person name="Ohta Y."/>
            <person name="Flajnik M.F."/>
            <person name="Sutoh Y."/>
            <person name="Kasahara M."/>
            <person name="Hoon S."/>
            <person name="Gangu V."/>
            <person name="Roy S.W."/>
            <person name="Irimia M."/>
            <person name="Korzh V."/>
            <person name="Kondrychyn I."/>
            <person name="Lim Z.W."/>
            <person name="Tay B.H."/>
            <person name="Tohari S."/>
            <person name="Kong K.W."/>
            <person name="Ho S."/>
            <person name="Lorente-Galdos B."/>
            <person name="Quilez J."/>
            <person name="Marques-Bonet T."/>
            <person name="Raney B.J."/>
            <person name="Ingham P.W."/>
            <person name="Tay A."/>
            <person name="Hillier L.W."/>
            <person name="Minx P."/>
            <person name="Boehm T."/>
            <person name="Wilson R.K."/>
            <person name="Brenner S."/>
            <person name="Warren W.C."/>
        </authorList>
    </citation>
    <scope>NUCLEOTIDE SEQUENCE [LARGE SCALE GENOMIC DNA]</scope>
</reference>
<dbReference type="InterPro" id="IPR012921">
    <property type="entry name" value="SPOC_C"/>
</dbReference>
<evidence type="ECO:0000313" key="10">
    <source>
        <dbReference type="Proteomes" id="UP000314986"/>
    </source>
</evidence>
<dbReference type="Gene3D" id="1.10.472.30">
    <property type="entry name" value="Transcription elongation factor S-II, central domain"/>
    <property type="match status" value="1"/>
</dbReference>
<feature type="region of interest" description="Disordered" evidence="6">
    <location>
        <begin position="828"/>
        <end position="891"/>
    </location>
</feature>
<feature type="compositionally biased region" description="Basic and acidic residues" evidence="6">
    <location>
        <begin position="507"/>
        <end position="525"/>
    </location>
</feature>
<organism evidence="9 10">
    <name type="scientific">Callorhinchus milii</name>
    <name type="common">Ghost shark</name>
    <dbReference type="NCBI Taxonomy" id="7868"/>
    <lineage>
        <taxon>Eukaryota</taxon>
        <taxon>Metazoa</taxon>
        <taxon>Chordata</taxon>
        <taxon>Craniata</taxon>
        <taxon>Vertebrata</taxon>
        <taxon>Chondrichthyes</taxon>
        <taxon>Holocephali</taxon>
        <taxon>Chimaeriformes</taxon>
        <taxon>Callorhinchidae</taxon>
        <taxon>Callorhinchus</taxon>
    </lineage>
</organism>
<feature type="compositionally biased region" description="Basic and acidic residues" evidence="6">
    <location>
        <begin position="939"/>
        <end position="952"/>
    </location>
</feature>
<dbReference type="PROSITE" id="PS50016">
    <property type="entry name" value="ZF_PHD_2"/>
    <property type="match status" value="1"/>
</dbReference>
<keyword evidence="5" id="KW-0175">Coiled coil</keyword>
<dbReference type="CDD" id="cd21547">
    <property type="entry name" value="SPOC_DIDO1-like"/>
    <property type="match status" value="1"/>
</dbReference>
<evidence type="ECO:0000259" key="7">
    <source>
        <dbReference type="PROSITE" id="PS50016"/>
    </source>
</evidence>
<evidence type="ECO:0008006" key="11">
    <source>
        <dbReference type="Google" id="ProtNLM"/>
    </source>
</evidence>
<feature type="compositionally biased region" description="Basic and acidic residues" evidence="6">
    <location>
        <begin position="84"/>
        <end position="99"/>
    </location>
</feature>
<dbReference type="Pfam" id="PF07744">
    <property type="entry name" value="SPOC"/>
    <property type="match status" value="1"/>
</dbReference>
<dbReference type="PANTHER" id="PTHR11477:SF13">
    <property type="entry name" value="DEATH-INDUCER OBLITERATOR 1"/>
    <property type="match status" value="1"/>
</dbReference>
<dbReference type="PANTHER" id="PTHR11477">
    <property type="entry name" value="TRANSCRIPTION FACTOR S-II ZINC FINGER DOMAIN-CONTAINING PROTEIN"/>
    <property type="match status" value="1"/>
</dbReference>
<dbReference type="GO" id="GO:0008270">
    <property type="term" value="F:zinc ion binding"/>
    <property type="evidence" value="ECO:0007669"/>
    <property type="project" value="UniProtKB-KW"/>
</dbReference>
<evidence type="ECO:0000256" key="2">
    <source>
        <dbReference type="ARBA" id="ARBA00022771"/>
    </source>
</evidence>
<feature type="domain" description="PHD-type" evidence="7">
    <location>
        <begin position="342"/>
        <end position="396"/>
    </location>
</feature>
<feature type="compositionally biased region" description="Basic and acidic residues" evidence="6">
    <location>
        <begin position="1387"/>
        <end position="1400"/>
    </location>
</feature>
<evidence type="ECO:0000259" key="8">
    <source>
        <dbReference type="PROSITE" id="PS51321"/>
    </source>
</evidence>
<feature type="compositionally biased region" description="Basic and acidic residues" evidence="6">
    <location>
        <begin position="828"/>
        <end position="852"/>
    </location>
</feature>
<feature type="compositionally biased region" description="Polar residues" evidence="6">
    <location>
        <begin position="399"/>
        <end position="423"/>
    </location>
</feature>
<dbReference type="Ensembl" id="ENSCMIT00000031430.1">
    <property type="protein sequence ID" value="ENSCMIP00000030958.1"/>
    <property type="gene ID" value="ENSCMIG00000013308.1"/>
</dbReference>
<feature type="compositionally biased region" description="Basic and acidic residues" evidence="6">
    <location>
        <begin position="1268"/>
        <end position="1286"/>
    </location>
</feature>
<proteinExistence type="predicted"/>
<dbReference type="SUPFAM" id="SSF46942">
    <property type="entry name" value="Elongation factor TFIIS domain 2"/>
    <property type="match status" value="1"/>
</dbReference>
<keyword evidence="1" id="KW-0479">Metal-binding</keyword>
<dbReference type="InterPro" id="IPR013083">
    <property type="entry name" value="Znf_RING/FYVE/PHD"/>
</dbReference>
<feature type="compositionally biased region" description="Pro residues" evidence="6">
    <location>
        <begin position="1303"/>
        <end position="1313"/>
    </location>
</feature>
<evidence type="ECO:0000256" key="1">
    <source>
        <dbReference type="ARBA" id="ARBA00022723"/>
    </source>
</evidence>
<sequence length="1969" mass="217273">MLSDKDPLLPSSSTPFRLELQTEASETPDLKLDDVGANISATAENENAELSGLQESSQNSNNSESNVANSNRKSPRLHSVAANNKDHNKAEPSRIIHPSSKEFKKTWGFRQTTIAKRESALDAEASDTLLNENSDQQAQLTLRRSRRQTQRTARVQEFISAAQKRYRRTSGFDEGGEFLSIASEVEAGSDGSIDAVEEKGPDSIIDLGSDSLVEEINEESISDKGSSTNSDSDELTLKELQNQLRKRRVQERCDSPQTTQLVQEISSEENQSKKGTKLAGIVKPKKLLSTSVKKGSKSSAVPKDSEQLVKKELKLRTSIKSETEEDESSVSQSDNDYNDPDKLYCICRQPHNNRFMICCDRCEEWFHGDCVGITMARGRLLERNGEDYICPDCSPSPDKGSSSTEMTSGQQESKSALASTGDQNAALEKPDGSSPTDQGIKGRIEKAANPSGKKKIKIFKPMVEIPGVPKCIGPGCTKLASTDSVYCSNDCILKHAAATMKSLSQAKEQKLKTKEKNKPKPEKATSSKSLAEVKSTINAEINSKQLPSGPRKAIEGTDTNETSSKKLVVLVHNRPVAIPKESAAGPALGTWTIDHNYNAVKPEKTVISTSVFYKSLQKEGDTNVDSLSAGERSTGERHILPKPPPTSQQASKPPTPANKQLGSKRPITTTQQSPSSKQPSSTKQLSTKQPGPANKQLTSATPSGKKSADRQSVQLSAPGAKPSSQPSNSQIRHNIRRSLKEILCKRVNDCDDLDVTEEVIGKIAVNIEKELFMLFRETDSKYKSRYRCIMFNLKNPRNQGLFRRVLQEQIVPSRLVRMSPEEIESKELAMWGEKESRSAREQSARLQRETKRPASRVMNKSEVDLEEAPPMSDADEQEDSRPAQKNSAPLPDILSLMLKDTTDEHRAHLFDLNCRICTGKIQVSDDEPVPKKPKVVVTKKTEPKPKPREEWRHRPELDKPAVTVSAAQVTAVSTQVTSSLCIASVASFSISKDTSQISSVFVTSSPAAPASSECATAVINTAPINTTSKLSPSTHPEIKSAVPQYSSAVPAAAKGVKLTDEEKKPEALKSILTTATPKSILSKPSAASEKTCTMSSAIRVSSELRSSAEVDTSLFLSHLDAIWKGFINMHGVAKFVTKAYPVSGSIDYLVEDLPDTIHIGGRISPHTVWDYVSKLKSSLSKEVCLIRFHPATEEEEVTYVSLYSYFNSRGRFGVVANNARHIKDLYLIPLAAKDPIPSKLLPFEGPGLEKSRPNVILGLVIRQRGKRREPEPEDKPEATPSEEKRGRLGPQEDGERKTAKPSTTPPGSPPHPAPSGSGPAPAPAPAPAATPNPTPTPASATPLQHILQTLFGAKKAGDRVTEATLLDPIVQQFGRVQEGPPVEDDDNRPYDPEEEYKPEGGAEGGVYEPEKVYDLEEAYDPADETILEEVMVALPPGAAPAPAPDPRHKPPELYPPPPSLVEQQKMLETLNKQIEEQTRQVEEQEEALRQQRAAVGVSMACFSVSDALMSPPPKPPGFKAELFSGAEVSQVIDQRRDPRQAGARRVGSASPPVTLTPGPEQLQSITAHCPQPREEGVATIPPNLGTERLLLEAPQPPPVLLPEAMALAVGPGDGLPKGPPPKGLLPTPNLPPLFAPSYTGGRCTFPSPPHISPQDHFHSPNLQIRGNFPNFQHLNSQQFAQFGRQPSDFMARGPLLAPPPLEPPPLFGRGGPTARLRFQGHPPGPGFQNHPPHPLVTQPPPQQEGQQWAMTPGSAPKPLAQATEGETPRSVLSYPQAEQRDTPRDNAEPRTQQPARLPDRSSERTEPRSSSDRFRRTSDDRRRDRDRDYGKSWDRDRERTWNRERNRERDRERDRDKGKNRERERDQERDRYRRRERDRSRSRDRDKDRNRDRERDRGRERDRDRERDRGRGRERERRERSRSKEPEKDKQPDVEKESKKLATGEKECKKTEGEKEMKTPASETVESSG</sequence>
<feature type="region of interest" description="Disordered" evidence="6">
    <location>
        <begin position="187"/>
        <end position="278"/>
    </location>
</feature>
<reference evidence="9" key="5">
    <citation type="submission" date="2025-09" db="UniProtKB">
        <authorList>
            <consortium name="Ensembl"/>
        </authorList>
    </citation>
    <scope>IDENTIFICATION</scope>
</reference>
<feature type="compositionally biased region" description="Polar residues" evidence="6">
    <location>
        <begin position="695"/>
        <end position="715"/>
    </location>
</feature>
<feature type="compositionally biased region" description="Basic and acidic residues" evidence="6">
    <location>
        <begin position="1778"/>
        <end position="1788"/>
    </location>
</feature>
<feature type="compositionally biased region" description="Pro residues" evidence="6">
    <location>
        <begin position="1696"/>
        <end position="1706"/>
    </location>
</feature>
<protein>
    <recommendedName>
        <fullName evidence="11">Death-inducer obliterator 1</fullName>
    </recommendedName>
</protein>
<dbReference type="SMART" id="SM00510">
    <property type="entry name" value="TFS2M"/>
    <property type="match status" value="1"/>
</dbReference>
<keyword evidence="2 4" id="KW-0863">Zinc-finger</keyword>
<evidence type="ECO:0000256" key="5">
    <source>
        <dbReference type="SAM" id="Coils"/>
    </source>
</evidence>
<feature type="region of interest" description="Disordered" evidence="6">
    <location>
        <begin position="1259"/>
        <end position="1343"/>
    </location>
</feature>
<feature type="region of interest" description="Disordered" evidence="6">
    <location>
        <begin position="620"/>
        <end position="732"/>
    </location>
</feature>
<dbReference type="PROSITE" id="PS01359">
    <property type="entry name" value="ZF_PHD_1"/>
    <property type="match status" value="1"/>
</dbReference>
<feature type="compositionally biased region" description="Polar residues" evidence="6">
    <location>
        <begin position="722"/>
        <end position="732"/>
    </location>
</feature>
<feature type="compositionally biased region" description="Basic and acidic residues" evidence="6">
    <location>
        <begin position="1797"/>
        <end position="1958"/>
    </location>
</feature>
<feature type="region of interest" description="Disordered" evidence="6">
    <location>
        <begin position="926"/>
        <end position="952"/>
    </location>
</feature>
<feature type="region of interest" description="Disordered" evidence="6">
    <location>
        <begin position="392"/>
        <end position="453"/>
    </location>
</feature>
<feature type="compositionally biased region" description="Low complexity" evidence="6">
    <location>
        <begin position="668"/>
        <end position="689"/>
    </location>
</feature>
<accession>A0A4W3IXU4</accession>
<dbReference type="InterPro" id="IPR033082">
    <property type="entry name" value="DIDO1_PHD"/>
</dbReference>
<dbReference type="SUPFAM" id="SSF57903">
    <property type="entry name" value="FYVE/PHD zinc finger"/>
    <property type="match status" value="1"/>
</dbReference>
<dbReference type="GeneTree" id="ENSGT00940000155532"/>
<feature type="region of interest" description="Disordered" evidence="6">
    <location>
        <begin position="1368"/>
        <end position="1409"/>
    </location>
</feature>
<dbReference type="Gene3D" id="3.30.40.10">
    <property type="entry name" value="Zinc/RING finger domain, C3HC4 (zinc finger)"/>
    <property type="match status" value="1"/>
</dbReference>
<feature type="domain" description="TFIIS central" evidence="8">
    <location>
        <begin position="731"/>
        <end position="851"/>
    </location>
</feature>
<dbReference type="GO" id="GO:0097190">
    <property type="term" value="P:apoptotic signaling pathway"/>
    <property type="evidence" value="ECO:0007669"/>
    <property type="project" value="InterPro"/>
</dbReference>
<feature type="region of interest" description="Disordered" evidence="6">
    <location>
        <begin position="1644"/>
        <end position="1665"/>
    </location>
</feature>
<feature type="coiled-coil region" evidence="5">
    <location>
        <begin position="1460"/>
        <end position="1494"/>
    </location>
</feature>
<dbReference type="InterPro" id="IPR003618">
    <property type="entry name" value="TFIIS_cen_dom"/>
</dbReference>
<dbReference type="InterPro" id="IPR019786">
    <property type="entry name" value="Zinc_finger_PHD-type_CS"/>
</dbReference>
<dbReference type="Pfam" id="PF07500">
    <property type="entry name" value="TFIIS_M"/>
    <property type="match status" value="1"/>
</dbReference>
<evidence type="ECO:0000313" key="9">
    <source>
        <dbReference type="Ensembl" id="ENSCMIP00000030958.1"/>
    </source>
</evidence>
<name>A0A4W3IXU4_CALMI</name>
<dbReference type="InterPro" id="IPR036575">
    <property type="entry name" value="TFIIS_cen_dom_sf"/>
</dbReference>
<feature type="compositionally biased region" description="Polar residues" evidence="6">
    <location>
        <begin position="535"/>
        <end position="546"/>
    </location>
</feature>
<dbReference type="InParanoid" id="A0A4W3IXU4"/>
<dbReference type="SMART" id="SM00249">
    <property type="entry name" value="PHD"/>
    <property type="match status" value="1"/>
</dbReference>
<dbReference type="STRING" id="7868.ENSCMIP00000030958"/>